<dbReference type="GO" id="GO:0005737">
    <property type="term" value="C:cytoplasm"/>
    <property type="evidence" value="ECO:0007669"/>
    <property type="project" value="TreeGrafter"/>
</dbReference>
<dbReference type="GO" id="GO:0016491">
    <property type="term" value="F:oxidoreductase activity"/>
    <property type="evidence" value="ECO:0007669"/>
    <property type="project" value="UniProtKB-KW"/>
</dbReference>
<dbReference type="Gene3D" id="3.30.9.10">
    <property type="entry name" value="D-Amino Acid Oxidase, subunit A, domain 2"/>
    <property type="match status" value="1"/>
</dbReference>
<feature type="domain" description="FAD dependent oxidoreductase" evidence="2">
    <location>
        <begin position="4"/>
        <end position="352"/>
    </location>
</feature>
<dbReference type="PATRIC" id="fig|1441095.3.peg.221"/>
<evidence type="ECO:0000256" key="1">
    <source>
        <dbReference type="ARBA" id="ARBA00023002"/>
    </source>
</evidence>
<dbReference type="OrthoDB" id="9794226at2"/>
<dbReference type="Proteomes" id="UP000067625">
    <property type="component" value="Chromosome"/>
</dbReference>
<name>A0A0M4G678_9BACI</name>
<keyword evidence="1" id="KW-0560">Oxidoreductase</keyword>
<sequence length="386" mass="41178">MIYDVIVIGGGVIGTSIAYQAAKKGKKIIIIEKGSIANTGGASAASAGGLRENDRDPREMPLAQASLTMWADLESELDADLEYVNSGQLMLFDESITDNQIMEIAERNKKFHIDYHQLDRENLLQKVPALSTEFQRGIFYKNGGHANPLLATIAFAEAARRLGVKIQRGTTVKKIMLTPGEKSVTGVLTDKGDFYAEVVVNAAGAWASKIHETVGTPLPIAARAPQMSATLPAPQFLGPVISILGRKLSLKQTIDGRLRAGGGYSSNPGNDEFSATFSKESLDSQRQQILSVLPKALDSPVDYTYYGIEAECEDGVPILGAFPNIGGYFLATGFSGHGFTLAPGIGVAMSELISGSTSSISINGLGFERFLDASHAQAFEGRIYPG</sequence>
<dbReference type="Gene3D" id="3.50.50.60">
    <property type="entry name" value="FAD/NAD(P)-binding domain"/>
    <property type="match status" value="1"/>
</dbReference>
<gene>
    <name evidence="3" type="ORF">AM592_01000</name>
</gene>
<organism evidence="3 4">
    <name type="scientific">Bacillus gobiensis</name>
    <dbReference type="NCBI Taxonomy" id="1441095"/>
    <lineage>
        <taxon>Bacteria</taxon>
        <taxon>Bacillati</taxon>
        <taxon>Bacillota</taxon>
        <taxon>Bacilli</taxon>
        <taxon>Bacillales</taxon>
        <taxon>Bacillaceae</taxon>
        <taxon>Bacillus</taxon>
    </lineage>
</organism>
<dbReference type="EMBL" id="CP012600">
    <property type="protein sequence ID" value="ALC80333.1"/>
    <property type="molecule type" value="Genomic_DNA"/>
</dbReference>
<dbReference type="AlphaFoldDB" id="A0A0M4G678"/>
<dbReference type="SUPFAM" id="SSF51905">
    <property type="entry name" value="FAD/NAD(P)-binding domain"/>
    <property type="match status" value="1"/>
</dbReference>
<dbReference type="InterPro" id="IPR006076">
    <property type="entry name" value="FAD-dep_OxRdtase"/>
</dbReference>
<dbReference type="PANTHER" id="PTHR13847:SF287">
    <property type="entry name" value="FAD-DEPENDENT OXIDOREDUCTASE DOMAIN-CONTAINING PROTEIN 1"/>
    <property type="match status" value="1"/>
</dbReference>
<dbReference type="InterPro" id="IPR036188">
    <property type="entry name" value="FAD/NAD-bd_sf"/>
</dbReference>
<keyword evidence="4" id="KW-1185">Reference proteome</keyword>
<reference evidence="4" key="1">
    <citation type="submission" date="2015-08" db="EMBL/GenBank/DDBJ databases">
        <title>Genome sequencing project for genomic taxonomy and phylogenomics of Bacillus-like bacteria.</title>
        <authorList>
            <person name="Liu B."/>
            <person name="Wang J."/>
            <person name="Zhu Y."/>
            <person name="Liu G."/>
            <person name="Chen Q."/>
            <person name="Chen Z."/>
            <person name="Lan J."/>
            <person name="Che J."/>
            <person name="Ge C."/>
            <person name="Shi H."/>
            <person name="Pan Z."/>
            <person name="Liu X."/>
        </authorList>
    </citation>
    <scope>NUCLEOTIDE SEQUENCE [LARGE SCALE GENOMIC DNA]</scope>
    <source>
        <strain evidence="4">FJAT-4402</strain>
    </source>
</reference>
<dbReference type="STRING" id="1441095.AM592_01000"/>
<dbReference type="Pfam" id="PF01266">
    <property type="entry name" value="DAO"/>
    <property type="match status" value="1"/>
</dbReference>
<evidence type="ECO:0000313" key="4">
    <source>
        <dbReference type="Proteomes" id="UP000067625"/>
    </source>
</evidence>
<accession>A0A0M4G678</accession>
<evidence type="ECO:0000313" key="3">
    <source>
        <dbReference type="EMBL" id="ALC80333.1"/>
    </source>
</evidence>
<dbReference type="RefSeq" id="WP_053602059.1">
    <property type="nucleotide sequence ID" value="NZ_CP012600.1"/>
</dbReference>
<protein>
    <recommendedName>
        <fullName evidence="2">FAD dependent oxidoreductase domain-containing protein</fullName>
    </recommendedName>
</protein>
<reference evidence="3 4" key="2">
    <citation type="journal article" date="2016" name="Int. J. Syst. Evol. Microbiol.">
        <title>Bacillus gobiensis sp. nov., isolated from a soil sample.</title>
        <authorList>
            <person name="Liu B."/>
            <person name="Liu G.H."/>
            <person name="Cetin S."/>
            <person name="Schumann P."/>
            <person name="Pan Z.Z."/>
            <person name="Chen Q.Q."/>
        </authorList>
    </citation>
    <scope>NUCLEOTIDE SEQUENCE [LARGE SCALE GENOMIC DNA]</scope>
    <source>
        <strain evidence="3 4">FJAT-4402</strain>
    </source>
</reference>
<proteinExistence type="predicted"/>
<dbReference type="PANTHER" id="PTHR13847">
    <property type="entry name" value="SARCOSINE DEHYDROGENASE-RELATED"/>
    <property type="match status" value="1"/>
</dbReference>
<evidence type="ECO:0000259" key="2">
    <source>
        <dbReference type="Pfam" id="PF01266"/>
    </source>
</evidence>